<evidence type="ECO:0000256" key="1">
    <source>
        <dbReference type="SAM" id="Phobius"/>
    </source>
</evidence>
<dbReference type="RefSeq" id="XP_003117722.2">
    <property type="nucleotide sequence ID" value="XM_003117674.2"/>
</dbReference>
<dbReference type="GeneID" id="9822250"/>
<dbReference type="FunCoup" id="E3LCS9">
    <property type="interactions" value="1080"/>
</dbReference>
<organism evidence="3">
    <name type="scientific">Caenorhabditis remanei</name>
    <name type="common">Caenorhabditis vulgaris</name>
    <dbReference type="NCBI Taxonomy" id="31234"/>
    <lineage>
        <taxon>Eukaryota</taxon>
        <taxon>Metazoa</taxon>
        <taxon>Ecdysozoa</taxon>
        <taxon>Nematoda</taxon>
        <taxon>Chromadorea</taxon>
        <taxon>Rhabditida</taxon>
        <taxon>Rhabditina</taxon>
        <taxon>Rhabditomorpha</taxon>
        <taxon>Rhabditoidea</taxon>
        <taxon>Rhabditidae</taxon>
        <taxon>Peloderinae</taxon>
        <taxon>Caenorhabditis</taxon>
    </lineage>
</organism>
<dbReference type="eggNOG" id="ENOG502TIMV">
    <property type="taxonomic scope" value="Eukaryota"/>
</dbReference>
<dbReference type="InParanoid" id="E3LCS9"/>
<dbReference type="OrthoDB" id="5850103at2759"/>
<dbReference type="KEGG" id="crq:GCK72_023997"/>
<dbReference type="CTD" id="9822250"/>
<name>E3LCS9_CAERE</name>
<protein>
    <submittedName>
        <fullName evidence="2">Uncharacterized protein</fullName>
    </submittedName>
</protein>
<evidence type="ECO:0000313" key="3">
    <source>
        <dbReference type="Proteomes" id="UP000008281"/>
    </source>
</evidence>
<feature type="transmembrane region" description="Helical" evidence="1">
    <location>
        <begin position="59"/>
        <end position="80"/>
    </location>
</feature>
<dbReference type="HOGENOM" id="CLU_2087046_0_0_1"/>
<accession>E3LCS9</accession>
<keyword evidence="3" id="KW-1185">Reference proteome</keyword>
<keyword evidence="1" id="KW-0472">Membrane</keyword>
<reference evidence="2" key="1">
    <citation type="submission" date="2007-07" db="EMBL/GenBank/DDBJ databases">
        <title>PCAP assembly of the Caenorhabditis remanei genome.</title>
        <authorList>
            <consortium name="The Caenorhabditis remanei Sequencing Consortium"/>
            <person name="Wilson R.K."/>
        </authorList>
    </citation>
    <scope>NUCLEOTIDE SEQUENCE [LARGE SCALE GENOMIC DNA]</scope>
    <source>
        <strain evidence="2">PB4641</strain>
    </source>
</reference>
<dbReference type="EMBL" id="DS268407">
    <property type="protein sequence ID" value="EFO82320.1"/>
    <property type="molecule type" value="Genomic_DNA"/>
</dbReference>
<evidence type="ECO:0000313" key="2">
    <source>
        <dbReference type="EMBL" id="EFO82320.1"/>
    </source>
</evidence>
<dbReference type="Proteomes" id="UP000008281">
    <property type="component" value="Unassembled WGS sequence"/>
</dbReference>
<sequence length="117" mass="13508">MRTESLIFKEANILPDLTFSKLADLENRMVIELDALSMEEYDKIKNKSIKSESVQEYGLIQIIVFISCSISGIILVLCIARRFYIQNDDEFDAERVLSTSVISSQEKLFRSYQTNQN</sequence>
<gene>
    <name evidence="2" type="ORF">CRE_00930</name>
</gene>
<dbReference type="OMA" id="LCIARRF"/>
<proteinExistence type="predicted"/>
<dbReference type="AlphaFoldDB" id="E3LCS9"/>
<keyword evidence="1" id="KW-1133">Transmembrane helix</keyword>
<keyword evidence="1" id="KW-0812">Transmembrane</keyword>